<feature type="compositionally biased region" description="Basic residues" evidence="1">
    <location>
        <begin position="104"/>
        <end position="121"/>
    </location>
</feature>
<dbReference type="InterPro" id="IPR011051">
    <property type="entry name" value="RmlC_Cupin_sf"/>
</dbReference>
<reference evidence="4" key="1">
    <citation type="submission" date="2017-10" db="EMBL/GenBank/DDBJ databases">
        <authorList>
            <person name="Regsiter A."/>
            <person name="William W."/>
        </authorList>
    </citation>
    <scope>NUCLEOTIDE SEQUENCE [LARGE SCALE GENOMIC DNA]</scope>
</reference>
<dbReference type="GO" id="GO:0016779">
    <property type="term" value="F:nucleotidyltransferase activity"/>
    <property type="evidence" value="ECO:0007669"/>
    <property type="project" value="InterPro"/>
</dbReference>
<sequence>MRRLGNAALAHLPHLIAEAVRAFARAALDLPADPAAAPGPALRPADRGRQPRSPLPRREAGRRDRCGRHPPAGAGAPRFRPGDPGRLHPGGAGGSRGGGARAALRPHRHRAARLPAGRRLRPAGGAGRAARHLRHRGRSRQHRIWLDPAGHPRRGALPRGAHLRREAGRGAGRHLPLGPLAVELRQLPDAGGHPVRRIRRVRSRHGRRRRPGGRGRRRRGRGARPRRRGVCRHPQDLPRLRGDGEDEPRRGRADALRLVGCRQLERALGDQRAGRSRQCQPRRGRAVRHRGLLRLLGRDGDLARRRAGSRRGGREGRDPGGRPQPLRRRAQDGRDPAQQGPAPGRVARLLAPPLGQLPGAGSLRRLPGQADHRGARRPALTAEAPPPGRALGRGARLRPGHRGRHGRRLPRESEHIFIPLGAIHRLENPGNDDVELIEVQLGSYLGEDDIVRLEDAYHRA</sequence>
<evidence type="ECO:0000256" key="1">
    <source>
        <dbReference type="SAM" id="MobiDB-lite"/>
    </source>
</evidence>
<feature type="compositionally biased region" description="Basic residues" evidence="1">
    <location>
        <begin position="129"/>
        <end position="143"/>
    </location>
</feature>
<feature type="compositionally biased region" description="Basic residues" evidence="1">
    <location>
        <begin position="194"/>
        <end position="231"/>
    </location>
</feature>
<feature type="compositionally biased region" description="Low complexity" evidence="1">
    <location>
        <begin position="347"/>
        <end position="363"/>
    </location>
</feature>
<feature type="compositionally biased region" description="Gly residues" evidence="1">
    <location>
        <begin position="88"/>
        <end position="100"/>
    </location>
</feature>
<name>A0A2N9AKZ0_METEX</name>
<feature type="compositionally biased region" description="Basic and acidic residues" evidence="1">
    <location>
        <begin position="233"/>
        <end position="251"/>
    </location>
</feature>
<dbReference type="Pfam" id="PF01050">
    <property type="entry name" value="MannoseP_isomer"/>
    <property type="match status" value="1"/>
</dbReference>
<feature type="compositionally biased region" description="Basic residues" evidence="1">
    <location>
        <begin position="280"/>
        <end position="292"/>
    </location>
</feature>
<dbReference type="InterPro" id="IPR001538">
    <property type="entry name" value="Man6P_isomerase-2_C"/>
</dbReference>
<dbReference type="Proteomes" id="UP000233769">
    <property type="component" value="Chromosome tk0001"/>
</dbReference>
<dbReference type="EMBL" id="LT962688">
    <property type="protein sequence ID" value="SOR27922.1"/>
    <property type="molecule type" value="Genomic_DNA"/>
</dbReference>
<dbReference type="AlphaFoldDB" id="A0A2N9AKZ0"/>
<evidence type="ECO:0000313" key="4">
    <source>
        <dbReference type="Proteomes" id="UP000233769"/>
    </source>
</evidence>
<gene>
    <name evidence="3" type="ORF">TK0001_1320</name>
</gene>
<feature type="region of interest" description="Disordered" evidence="1">
    <location>
        <begin position="186"/>
        <end position="251"/>
    </location>
</feature>
<evidence type="ECO:0000313" key="3">
    <source>
        <dbReference type="EMBL" id="SOR27922.1"/>
    </source>
</evidence>
<dbReference type="GO" id="GO:0005976">
    <property type="term" value="P:polysaccharide metabolic process"/>
    <property type="evidence" value="ECO:0007669"/>
    <property type="project" value="InterPro"/>
</dbReference>
<feature type="region of interest" description="Disordered" evidence="1">
    <location>
        <begin position="269"/>
        <end position="412"/>
    </location>
</feature>
<feature type="region of interest" description="Disordered" evidence="1">
    <location>
        <begin position="35"/>
        <end position="159"/>
    </location>
</feature>
<dbReference type="SUPFAM" id="SSF51182">
    <property type="entry name" value="RmlC-like cupins"/>
    <property type="match status" value="1"/>
</dbReference>
<protein>
    <submittedName>
        <fullName evidence="3">Putative Peptide chain release factor 2</fullName>
    </submittedName>
</protein>
<feature type="compositionally biased region" description="Low complexity" evidence="1">
    <location>
        <begin position="69"/>
        <end position="79"/>
    </location>
</feature>
<accession>A0A2N9AKZ0</accession>
<proteinExistence type="predicted"/>
<organism evidence="3 4">
    <name type="scientific">Methylorubrum extorquens</name>
    <name type="common">Methylobacterium dichloromethanicum</name>
    <name type="synonym">Methylobacterium extorquens</name>
    <dbReference type="NCBI Taxonomy" id="408"/>
    <lineage>
        <taxon>Bacteria</taxon>
        <taxon>Pseudomonadati</taxon>
        <taxon>Pseudomonadota</taxon>
        <taxon>Alphaproteobacteria</taxon>
        <taxon>Hyphomicrobiales</taxon>
        <taxon>Methylobacteriaceae</taxon>
        <taxon>Methylorubrum</taxon>
    </lineage>
</organism>
<feature type="domain" description="Mannose-6-phosphate isomerase type II C-terminal" evidence="2">
    <location>
        <begin position="411"/>
        <end position="455"/>
    </location>
</feature>
<evidence type="ECO:0000259" key="2">
    <source>
        <dbReference type="Pfam" id="PF01050"/>
    </source>
</evidence>
<feature type="compositionally biased region" description="Basic residues" evidence="1">
    <location>
        <begin position="395"/>
        <end position="408"/>
    </location>
</feature>